<feature type="region of interest" description="Disordered" evidence="8">
    <location>
        <begin position="56"/>
        <end position="88"/>
    </location>
</feature>
<evidence type="ECO:0000313" key="10">
    <source>
        <dbReference type="Proteomes" id="UP000019335"/>
    </source>
</evidence>
<dbReference type="Proteomes" id="UP000019335">
    <property type="component" value="Chromosome 5"/>
</dbReference>
<keyword evidence="4 7" id="KW-0256">Endoplasmic reticulum</keyword>
<dbReference type="OrthoDB" id="1716531at2759"/>
<evidence type="ECO:0000256" key="4">
    <source>
        <dbReference type="ARBA" id="ARBA00022824"/>
    </source>
</evidence>
<dbReference type="InterPro" id="IPR035952">
    <property type="entry name" value="Rhomboid-like_sf"/>
</dbReference>
<proteinExistence type="inferred from homology"/>
<protein>
    <recommendedName>
        <fullName evidence="7">Derlin</fullName>
    </recommendedName>
</protein>
<comment type="similarity">
    <text evidence="2 7">Belongs to the derlin family.</text>
</comment>
<feature type="transmembrane region" description="Helical" evidence="7">
    <location>
        <begin position="108"/>
        <end position="129"/>
    </location>
</feature>
<dbReference type="FunFam" id="1.20.1540.10:FF:000016">
    <property type="entry name" value="Derlin"/>
    <property type="match status" value="1"/>
</dbReference>
<feature type="compositionally biased region" description="Low complexity" evidence="8">
    <location>
        <begin position="73"/>
        <end position="82"/>
    </location>
</feature>
<feature type="transmembrane region" description="Helical" evidence="7">
    <location>
        <begin position="149"/>
        <end position="170"/>
    </location>
</feature>
<keyword evidence="5 7" id="KW-1133">Transmembrane helix</keyword>
<keyword evidence="10" id="KW-1185">Reference proteome</keyword>
<sequence>MMGYSFIYVKTDSAMRPQRRPARFGVSESHQKQPLIAHFLAGFAFRNLPTVGMFQQQDDEGQPEQPPGPPQQPNNLEQQQHHAPPPPPPAAEMGPWVWYMEMPVVSRMYLTASVLTTAACALDLISPFHLYFNLSLVREGQVWRLFTNFLYFGNLSLDFLFHMYFLVRYCRLLEEGTFRGRTADFLFMIFLGASMITCIAPFVRPSIPFLGSSLTFMMVYVWGRRNEHVRLTFLNLFPFTAPYLPWVLLTFSMVLGNPATIDVIGIVVGHTYYFLEFVFPVVAEARGWPLRRLLHTPALLHYLCGTYHHEDAVQVDFAPAHQLADAAARLPAVAPGREPHPHQD</sequence>
<feature type="transmembrane region" description="Helical" evidence="7">
    <location>
        <begin position="182"/>
        <end position="200"/>
    </location>
</feature>
<keyword evidence="6 7" id="KW-0472">Membrane</keyword>
<dbReference type="GO" id="GO:0005789">
    <property type="term" value="C:endoplasmic reticulum membrane"/>
    <property type="evidence" value="ECO:0007669"/>
    <property type="project" value="UniProtKB-SubCell"/>
</dbReference>
<feature type="transmembrane region" description="Helical" evidence="7">
    <location>
        <begin position="235"/>
        <end position="255"/>
    </location>
</feature>
<dbReference type="Pfam" id="PF04511">
    <property type="entry name" value="DER1"/>
    <property type="match status" value="1"/>
</dbReference>
<keyword evidence="3 7" id="KW-0812">Transmembrane</keyword>
<comment type="function">
    <text evidence="7">May be involved in the degradation of misfolded endoplasmic reticulum (ER) luminal proteins.</text>
</comment>
<dbReference type="EMBL" id="AZIL01000352">
    <property type="protein sequence ID" value="EWM28194.1"/>
    <property type="molecule type" value="Genomic_DNA"/>
</dbReference>
<dbReference type="GO" id="GO:0051603">
    <property type="term" value="P:proteolysis involved in protein catabolic process"/>
    <property type="evidence" value="ECO:0007669"/>
    <property type="project" value="UniProtKB-ARBA"/>
</dbReference>
<comment type="caution">
    <text evidence="7">Lacks conserved residue(s) required for the propagation of feature annotation.</text>
</comment>
<gene>
    <name evidence="9" type="ORF">Naga_100004g172</name>
</gene>
<dbReference type="GO" id="GO:0033554">
    <property type="term" value="P:cellular response to stress"/>
    <property type="evidence" value="ECO:0007669"/>
    <property type="project" value="UniProtKB-ARBA"/>
</dbReference>
<evidence type="ECO:0000256" key="5">
    <source>
        <dbReference type="ARBA" id="ARBA00022989"/>
    </source>
</evidence>
<dbReference type="SUPFAM" id="SSF144091">
    <property type="entry name" value="Rhomboid-like"/>
    <property type="match status" value="1"/>
</dbReference>
<dbReference type="PANTHER" id="PTHR11009">
    <property type="entry name" value="DER1-LIKE PROTEIN, DERLIN"/>
    <property type="match status" value="1"/>
</dbReference>
<evidence type="ECO:0000313" key="9">
    <source>
        <dbReference type="EMBL" id="EWM28194.1"/>
    </source>
</evidence>
<name>W7U6A3_9STRA</name>
<dbReference type="InterPro" id="IPR007599">
    <property type="entry name" value="DER1"/>
</dbReference>
<reference evidence="9 10" key="1">
    <citation type="journal article" date="2014" name="Mol. Plant">
        <title>Chromosome Scale Genome Assembly and Transcriptome Profiling of Nannochloropsis gaditana in Nitrogen Depletion.</title>
        <authorList>
            <person name="Corteggiani Carpinelli E."/>
            <person name="Telatin A."/>
            <person name="Vitulo N."/>
            <person name="Forcato C."/>
            <person name="D'Angelo M."/>
            <person name="Schiavon R."/>
            <person name="Vezzi A."/>
            <person name="Giacometti G.M."/>
            <person name="Morosinotto T."/>
            <person name="Valle G."/>
        </authorList>
    </citation>
    <scope>NUCLEOTIDE SEQUENCE [LARGE SCALE GENOMIC DNA]</scope>
    <source>
        <strain evidence="9 10">B-31</strain>
    </source>
</reference>
<evidence type="ECO:0000256" key="6">
    <source>
        <dbReference type="ARBA" id="ARBA00023136"/>
    </source>
</evidence>
<feature type="transmembrane region" description="Helical" evidence="7">
    <location>
        <begin position="261"/>
        <end position="283"/>
    </location>
</feature>
<dbReference type="AlphaFoldDB" id="W7U6A3"/>
<accession>W7U6A3</accession>
<evidence type="ECO:0000256" key="7">
    <source>
        <dbReference type="RuleBase" id="RU363059"/>
    </source>
</evidence>
<evidence type="ECO:0000256" key="1">
    <source>
        <dbReference type="ARBA" id="ARBA00004477"/>
    </source>
</evidence>
<evidence type="ECO:0000256" key="3">
    <source>
        <dbReference type="ARBA" id="ARBA00022692"/>
    </source>
</evidence>
<evidence type="ECO:0000256" key="8">
    <source>
        <dbReference type="SAM" id="MobiDB-lite"/>
    </source>
</evidence>
<organism evidence="9 10">
    <name type="scientific">Nannochloropsis gaditana</name>
    <dbReference type="NCBI Taxonomy" id="72520"/>
    <lineage>
        <taxon>Eukaryota</taxon>
        <taxon>Sar</taxon>
        <taxon>Stramenopiles</taxon>
        <taxon>Ochrophyta</taxon>
        <taxon>Eustigmatophyceae</taxon>
        <taxon>Eustigmatales</taxon>
        <taxon>Monodopsidaceae</taxon>
        <taxon>Nannochloropsis</taxon>
    </lineage>
</organism>
<comment type="caution">
    <text evidence="9">The sequence shown here is derived from an EMBL/GenBank/DDBJ whole genome shotgun (WGS) entry which is preliminary data.</text>
</comment>
<feature type="transmembrane region" description="Helical" evidence="7">
    <location>
        <begin position="206"/>
        <end position="223"/>
    </location>
</feature>
<evidence type="ECO:0000256" key="2">
    <source>
        <dbReference type="ARBA" id="ARBA00008917"/>
    </source>
</evidence>
<comment type="subcellular location">
    <subcellularLocation>
        <location evidence="1 7">Endoplasmic reticulum membrane</location>
        <topology evidence="1 7">Multi-pass membrane protein</topology>
    </subcellularLocation>
</comment>